<accession>A0A2G5U4E9</accession>
<dbReference type="AlphaFoldDB" id="A0A2G5U4E9"/>
<keyword evidence="4" id="KW-1185">Reference proteome</keyword>
<dbReference type="PANTHER" id="PTHR21593:SF11">
    <property type="entry name" value="SXP_RAL-2 FAMILY PROTEIN ANI S 5-LIKE CATION-BINDING DOMAIN-CONTAINING PROTEIN"/>
    <property type="match status" value="1"/>
</dbReference>
<gene>
    <name evidence="3" type="primary">Cni-M7.9</name>
    <name evidence="3" type="synonym">Cnig_chr_IV.g13941</name>
    <name evidence="3" type="ORF">B9Z55_013941</name>
</gene>
<dbReference type="InterPro" id="IPR003677">
    <property type="entry name" value="ANIS5_cation-bd"/>
</dbReference>
<evidence type="ECO:0000313" key="3">
    <source>
        <dbReference type="EMBL" id="PIC34221.1"/>
    </source>
</evidence>
<organism evidence="3 4">
    <name type="scientific">Caenorhabditis nigoni</name>
    <dbReference type="NCBI Taxonomy" id="1611254"/>
    <lineage>
        <taxon>Eukaryota</taxon>
        <taxon>Metazoa</taxon>
        <taxon>Ecdysozoa</taxon>
        <taxon>Nematoda</taxon>
        <taxon>Chromadorea</taxon>
        <taxon>Rhabditida</taxon>
        <taxon>Rhabditina</taxon>
        <taxon>Rhabditomorpha</taxon>
        <taxon>Rhabditoidea</taxon>
        <taxon>Rhabditidae</taxon>
        <taxon>Peloderinae</taxon>
        <taxon>Caenorhabditis</taxon>
    </lineage>
</organism>
<comment type="caution">
    <text evidence="3">The sequence shown here is derived from an EMBL/GenBank/DDBJ whole genome shotgun (WGS) entry which is preliminary data.</text>
</comment>
<keyword evidence="1" id="KW-0732">Signal</keyword>
<proteinExistence type="predicted"/>
<dbReference type="STRING" id="1611254.A0A2G5U4E9"/>
<name>A0A2G5U4E9_9PELO</name>
<evidence type="ECO:0000313" key="4">
    <source>
        <dbReference type="Proteomes" id="UP000230233"/>
    </source>
</evidence>
<dbReference type="OrthoDB" id="5867022at2759"/>
<evidence type="ECO:0000256" key="1">
    <source>
        <dbReference type="SAM" id="SignalP"/>
    </source>
</evidence>
<dbReference type="EMBL" id="PDUG01000004">
    <property type="protein sequence ID" value="PIC34221.1"/>
    <property type="molecule type" value="Genomic_DNA"/>
</dbReference>
<dbReference type="PANTHER" id="PTHR21593">
    <property type="entry name" value="PRION-LIKE- Q/N-RICH -DOMAIN-BEARING PROTEIN PROTEIN"/>
    <property type="match status" value="1"/>
</dbReference>
<feature type="chain" id="PRO_5013754526" description="SXP/RAL-2 family protein Ani s 5-like cation-binding domain-containing protein" evidence="1">
    <location>
        <begin position="21"/>
        <end position="171"/>
    </location>
</feature>
<sequence>MSFNTSLFILIVAFSSFALCQKEAEKKDGPPNGGGHFLFGPSYLKNLTKEEKQEYYKIFGNQQLTIKQQEEQRLAFAEKHGFAQAIKDDMKLKADNHEIIRKQRPEVIKSLLEVHNELIKIFDNKDQTVAQQEAAVSALRKKYPNGPAVLYYISRLITGHDRHQHPRRRKN</sequence>
<protein>
    <recommendedName>
        <fullName evidence="2">SXP/RAL-2 family protein Ani s 5-like cation-binding domain-containing protein</fullName>
    </recommendedName>
</protein>
<reference evidence="4" key="1">
    <citation type="submission" date="2017-10" db="EMBL/GenBank/DDBJ databases">
        <title>Rapid genome shrinkage in a self-fertile nematode reveals novel sperm competition proteins.</title>
        <authorList>
            <person name="Yin D."/>
            <person name="Schwarz E.M."/>
            <person name="Thomas C.G."/>
            <person name="Felde R.L."/>
            <person name="Korf I.F."/>
            <person name="Cutter A.D."/>
            <person name="Schartner C.M."/>
            <person name="Ralston E.J."/>
            <person name="Meyer B.J."/>
            <person name="Haag E.S."/>
        </authorList>
    </citation>
    <scope>NUCLEOTIDE SEQUENCE [LARGE SCALE GENOMIC DNA]</scope>
    <source>
        <strain evidence="4">JU1422</strain>
    </source>
</reference>
<feature type="signal peptide" evidence="1">
    <location>
        <begin position="1"/>
        <end position="20"/>
    </location>
</feature>
<dbReference type="InterPro" id="IPR052823">
    <property type="entry name" value="SXP/RAL-2_related"/>
</dbReference>
<evidence type="ECO:0000259" key="2">
    <source>
        <dbReference type="Pfam" id="PF02520"/>
    </source>
</evidence>
<dbReference type="Proteomes" id="UP000230233">
    <property type="component" value="Chromosome IV"/>
</dbReference>
<dbReference type="Pfam" id="PF02520">
    <property type="entry name" value="ANIS5_cation-bd"/>
    <property type="match status" value="1"/>
</dbReference>
<feature type="domain" description="SXP/RAL-2 family protein Ani s 5-like cation-binding" evidence="2">
    <location>
        <begin position="50"/>
        <end position="157"/>
    </location>
</feature>